<reference evidence="9 11" key="1">
    <citation type="submission" date="2017-06" db="EMBL/GenBank/DDBJ databases">
        <title>Complete Genome Sequence of the Soil Carbazole-Degrading Bacterium Nocardioides aromaticivorans IC177.</title>
        <authorList>
            <person name="Vejarano F."/>
            <person name="Suzuki-Minakuchi C."/>
            <person name="Ohtsubo Y."/>
            <person name="Tsuda M."/>
            <person name="Okada K."/>
            <person name="Nojiri H."/>
        </authorList>
    </citation>
    <scope>NUCLEOTIDE SEQUENCE [LARGE SCALE GENOMIC DNA]</scope>
    <source>
        <strain evidence="9 11">IC177</strain>
    </source>
</reference>
<evidence type="ECO:0000313" key="11">
    <source>
        <dbReference type="Proteomes" id="UP000662818"/>
    </source>
</evidence>
<evidence type="ECO:0000256" key="3">
    <source>
        <dbReference type="ARBA" id="ARBA00022692"/>
    </source>
</evidence>
<keyword evidence="3 6" id="KW-0812">Transmembrane</keyword>
<accession>A0A7Y9ZNV0</accession>
<gene>
    <name evidence="8" type="ORF">BJ993_004828</name>
    <name evidence="9" type="ORF">CFH99_14605</name>
</gene>
<comment type="subcellular location">
    <subcellularLocation>
        <location evidence="1">Cell membrane</location>
        <topology evidence="1">Multi-pass membrane protein</topology>
    </subcellularLocation>
</comment>
<sequence>MPPSSARQPVAPSFETASWGRRILALLVDWLICTLAVIAVFGVDEYTTTGSAASFMVLPVYVVESALLTWLAGGSIGKLLTGLCVVPADGRLRKLNPLKALGRQVLVALVIPPLVFRADGRGLHDLFAGTSTVTFATLRTLLK</sequence>
<name>A0A7Y9ZNV0_9ACTN</name>
<dbReference type="Proteomes" id="UP000662818">
    <property type="component" value="Chromosome"/>
</dbReference>
<dbReference type="PANTHER" id="PTHR36115">
    <property type="entry name" value="PROLINE-RICH ANTIGEN HOMOLOG-RELATED"/>
    <property type="match status" value="1"/>
</dbReference>
<reference evidence="8 10" key="2">
    <citation type="submission" date="2020-07" db="EMBL/GenBank/DDBJ databases">
        <title>Sequencing the genomes of 1000 actinobacteria strains.</title>
        <authorList>
            <person name="Klenk H.-P."/>
        </authorList>
    </citation>
    <scope>NUCLEOTIDE SEQUENCE [LARGE SCALE GENOMIC DNA]</scope>
    <source>
        <strain evidence="8 10">DSM 15131</strain>
    </source>
</reference>
<feature type="domain" description="RDD" evidence="7">
    <location>
        <begin position="16"/>
        <end position="129"/>
    </location>
</feature>
<keyword evidence="4 6" id="KW-1133">Transmembrane helix</keyword>
<feature type="transmembrane region" description="Helical" evidence="6">
    <location>
        <begin position="23"/>
        <end position="43"/>
    </location>
</feature>
<evidence type="ECO:0000313" key="8">
    <source>
        <dbReference type="EMBL" id="NYI47748.1"/>
    </source>
</evidence>
<evidence type="ECO:0000259" key="7">
    <source>
        <dbReference type="Pfam" id="PF06271"/>
    </source>
</evidence>
<evidence type="ECO:0000313" key="9">
    <source>
        <dbReference type="EMBL" id="QSR26858.1"/>
    </source>
</evidence>
<dbReference type="AlphaFoldDB" id="A0A7Y9ZNV0"/>
<evidence type="ECO:0000256" key="1">
    <source>
        <dbReference type="ARBA" id="ARBA00004651"/>
    </source>
</evidence>
<dbReference type="EMBL" id="CP022295">
    <property type="protein sequence ID" value="QSR26858.1"/>
    <property type="molecule type" value="Genomic_DNA"/>
</dbReference>
<organism evidence="8 10">
    <name type="scientific">Nocardioides aromaticivorans</name>
    <dbReference type="NCBI Taxonomy" id="200618"/>
    <lineage>
        <taxon>Bacteria</taxon>
        <taxon>Bacillati</taxon>
        <taxon>Actinomycetota</taxon>
        <taxon>Actinomycetes</taxon>
        <taxon>Propionibacteriales</taxon>
        <taxon>Nocardioidaceae</taxon>
        <taxon>Nocardioides</taxon>
    </lineage>
</organism>
<evidence type="ECO:0000256" key="2">
    <source>
        <dbReference type="ARBA" id="ARBA00022475"/>
    </source>
</evidence>
<dbReference type="RefSeq" id="WP_036544814.1">
    <property type="nucleotide sequence ID" value="NZ_CP022295.1"/>
</dbReference>
<dbReference type="InterPro" id="IPR051791">
    <property type="entry name" value="Pra-immunoreactive"/>
</dbReference>
<keyword evidence="11" id="KW-1185">Reference proteome</keyword>
<evidence type="ECO:0000256" key="4">
    <source>
        <dbReference type="ARBA" id="ARBA00022989"/>
    </source>
</evidence>
<keyword evidence="2" id="KW-1003">Cell membrane</keyword>
<evidence type="ECO:0000256" key="5">
    <source>
        <dbReference type="ARBA" id="ARBA00023136"/>
    </source>
</evidence>
<protein>
    <submittedName>
        <fullName evidence="8">Putative RDD family membrane protein YckC</fullName>
    </submittedName>
    <submittedName>
        <fullName evidence="9">RDD family protein</fullName>
    </submittedName>
</protein>
<dbReference type="Proteomes" id="UP000562045">
    <property type="component" value="Unassembled WGS sequence"/>
</dbReference>
<dbReference type="Pfam" id="PF06271">
    <property type="entry name" value="RDD"/>
    <property type="match status" value="1"/>
</dbReference>
<dbReference type="GO" id="GO:0005886">
    <property type="term" value="C:plasma membrane"/>
    <property type="evidence" value="ECO:0007669"/>
    <property type="project" value="UniProtKB-SubCell"/>
</dbReference>
<dbReference type="PANTHER" id="PTHR36115:SF6">
    <property type="entry name" value="PROLINE-RICH ANTIGEN HOMOLOG"/>
    <property type="match status" value="1"/>
</dbReference>
<evidence type="ECO:0000256" key="6">
    <source>
        <dbReference type="SAM" id="Phobius"/>
    </source>
</evidence>
<proteinExistence type="predicted"/>
<keyword evidence="5 6" id="KW-0472">Membrane</keyword>
<evidence type="ECO:0000313" key="10">
    <source>
        <dbReference type="Proteomes" id="UP000562045"/>
    </source>
</evidence>
<dbReference type="InterPro" id="IPR010432">
    <property type="entry name" value="RDD"/>
</dbReference>
<dbReference type="EMBL" id="JACBZM010000001">
    <property type="protein sequence ID" value="NYI47748.1"/>
    <property type="molecule type" value="Genomic_DNA"/>
</dbReference>